<dbReference type="Proteomes" id="UP000270094">
    <property type="component" value="Unassembled WGS sequence"/>
</dbReference>
<keyword evidence="2" id="KW-1185">Reference proteome</keyword>
<evidence type="ECO:0000313" key="1">
    <source>
        <dbReference type="EMBL" id="VDM69629.1"/>
    </source>
</evidence>
<dbReference type="EMBL" id="UYYB01012922">
    <property type="protein sequence ID" value="VDM69629.1"/>
    <property type="molecule type" value="Genomic_DNA"/>
</dbReference>
<organism evidence="1 2">
    <name type="scientific">Strongylus vulgaris</name>
    <name type="common">Blood worm</name>
    <dbReference type="NCBI Taxonomy" id="40348"/>
    <lineage>
        <taxon>Eukaryota</taxon>
        <taxon>Metazoa</taxon>
        <taxon>Ecdysozoa</taxon>
        <taxon>Nematoda</taxon>
        <taxon>Chromadorea</taxon>
        <taxon>Rhabditida</taxon>
        <taxon>Rhabditina</taxon>
        <taxon>Rhabditomorpha</taxon>
        <taxon>Strongyloidea</taxon>
        <taxon>Strongylidae</taxon>
        <taxon>Strongylus</taxon>
    </lineage>
</organism>
<name>A0A3P7IRG3_STRVU</name>
<proteinExistence type="predicted"/>
<dbReference type="OrthoDB" id="524326at2759"/>
<protein>
    <submittedName>
        <fullName evidence="1">Uncharacterized protein</fullName>
    </submittedName>
</protein>
<reference evidence="1 2" key="1">
    <citation type="submission" date="2018-11" db="EMBL/GenBank/DDBJ databases">
        <authorList>
            <consortium name="Pathogen Informatics"/>
        </authorList>
    </citation>
    <scope>NUCLEOTIDE SEQUENCE [LARGE SCALE GENOMIC DNA]</scope>
</reference>
<feature type="non-terminal residue" evidence="1">
    <location>
        <position position="212"/>
    </location>
</feature>
<evidence type="ECO:0000313" key="2">
    <source>
        <dbReference type="Proteomes" id="UP000270094"/>
    </source>
</evidence>
<accession>A0A3P7IRG3</accession>
<dbReference type="AlphaFoldDB" id="A0A3P7IRG3"/>
<sequence length="212" mass="23618">MRLMRYLEQFPFPTGSSNVIIYKDNQEVNVFKTVCSRLSRENSVLTNAEASALVHVISLDNARETKSGFREGRCSSSFRSSLHIETEFSEDVPRSRIVSRYAASMMPHHVSTSSTNSSCSYVDYPQSVPVAIEGLPEDIDTIELPGLRKIPDVESIPNEMCYTVRDEAIDPIELPDFTELCADQLQGSPLYTTSVSSYKTAHTSTLQAGLHE</sequence>
<gene>
    <name evidence="1" type="ORF">SVUK_LOCUS4627</name>
</gene>